<reference evidence="1" key="1">
    <citation type="submission" date="2016-04" db="EMBL/GenBank/DDBJ databases">
        <authorList>
            <person name="Calderon-Fernandez G.M.Sr."/>
        </authorList>
    </citation>
    <scope>NUCLEOTIDE SEQUENCE</scope>
    <source>
        <strain evidence="1">Int1</strain>
        <tissue evidence="1">Integument</tissue>
    </source>
</reference>
<reference evidence="1" key="2">
    <citation type="journal article" date="2017" name="J. Med. Entomol.">
        <title>Transcriptome Analysis of the Triatoma infestans (Hemiptera: Reduviidae) Integument.</title>
        <authorList>
            <person name="Calderon-Fernandez G.M."/>
            <person name="Moriconi D.E."/>
            <person name="Dulbecco A.B."/>
            <person name="Juarez M.P."/>
        </authorList>
    </citation>
    <scope>NUCLEOTIDE SEQUENCE</scope>
    <source>
        <strain evidence="1">Int1</strain>
        <tissue evidence="1">Integument</tissue>
    </source>
</reference>
<sequence length="36" mass="4092">MQLNIIQKIVFVCCLLNCTGKMINSPVISIYKVFCN</sequence>
<dbReference type="AlphaFoldDB" id="A0A161MLH9"/>
<name>A0A161MLH9_TRIIF</name>
<protein>
    <submittedName>
        <fullName evidence="1">Beta-actin-like protein</fullName>
    </submittedName>
</protein>
<dbReference type="EMBL" id="GEMB01004850">
    <property type="protein sequence ID" value="JAR98448.1"/>
    <property type="molecule type" value="Transcribed_RNA"/>
</dbReference>
<accession>A0A161MLH9</accession>
<evidence type="ECO:0000313" key="1">
    <source>
        <dbReference type="EMBL" id="JAR98448.1"/>
    </source>
</evidence>
<organism evidence="1">
    <name type="scientific">Triatoma infestans</name>
    <name type="common">Assassin bug</name>
    <dbReference type="NCBI Taxonomy" id="30076"/>
    <lineage>
        <taxon>Eukaryota</taxon>
        <taxon>Metazoa</taxon>
        <taxon>Ecdysozoa</taxon>
        <taxon>Arthropoda</taxon>
        <taxon>Hexapoda</taxon>
        <taxon>Insecta</taxon>
        <taxon>Pterygota</taxon>
        <taxon>Neoptera</taxon>
        <taxon>Paraneoptera</taxon>
        <taxon>Hemiptera</taxon>
        <taxon>Heteroptera</taxon>
        <taxon>Panheteroptera</taxon>
        <taxon>Cimicomorpha</taxon>
        <taxon>Reduviidae</taxon>
        <taxon>Triatominae</taxon>
        <taxon>Triatoma</taxon>
    </lineage>
</organism>
<proteinExistence type="predicted"/>